<evidence type="ECO:0000256" key="4">
    <source>
        <dbReference type="ARBA" id="ARBA00022525"/>
    </source>
</evidence>
<keyword evidence="7 13" id="KW-0378">Hydrolase</keyword>
<evidence type="ECO:0000256" key="11">
    <source>
        <dbReference type="ARBA" id="ARBA00023316"/>
    </source>
</evidence>
<feature type="chain" id="PRO_5003218263" description="endo-polygalacturonase" evidence="14">
    <location>
        <begin position="20"/>
        <end position="368"/>
    </location>
</feature>
<comment type="similarity">
    <text evidence="2 13">Belongs to the glycosyl hydrolase 28 family.</text>
</comment>
<name>E7CIX9_GASVI</name>
<dbReference type="Pfam" id="PF00295">
    <property type="entry name" value="Glyco_hydro_28"/>
    <property type="match status" value="1"/>
</dbReference>
<dbReference type="SMART" id="SM00710">
    <property type="entry name" value="PbH1"/>
    <property type="match status" value="5"/>
</dbReference>
<dbReference type="AlphaFoldDB" id="E7CIX9"/>
<dbReference type="GO" id="GO:0045490">
    <property type="term" value="P:pectin catabolic process"/>
    <property type="evidence" value="ECO:0007669"/>
    <property type="project" value="TreeGrafter"/>
</dbReference>
<comment type="catalytic activity">
    <reaction evidence="12">
        <text>(1,4-alpha-D-galacturonosyl)n+m + H2O = (1,4-alpha-D-galacturonosyl)n + (1,4-alpha-D-galacturonosyl)m.</text>
        <dbReference type="EC" id="3.2.1.15"/>
    </reaction>
</comment>
<keyword evidence="8" id="KW-1015">Disulfide bond</keyword>
<evidence type="ECO:0000313" key="15">
    <source>
        <dbReference type="EMBL" id="ADU33341.1"/>
    </source>
</evidence>
<evidence type="ECO:0000256" key="2">
    <source>
        <dbReference type="ARBA" id="ARBA00008834"/>
    </source>
</evidence>
<dbReference type="GO" id="GO:0004650">
    <property type="term" value="F:polygalacturonase activity"/>
    <property type="evidence" value="ECO:0007669"/>
    <property type="project" value="UniProtKB-EC"/>
</dbReference>
<keyword evidence="4" id="KW-0964">Secreted</keyword>
<evidence type="ECO:0000256" key="10">
    <source>
        <dbReference type="ARBA" id="ARBA00023295"/>
    </source>
</evidence>
<evidence type="ECO:0000256" key="5">
    <source>
        <dbReference type="ARBA" id="ARBA00022729"/>
    </source>
</evidence>
<comment type="subcellular location">
    <subcellularLocation>
        <location evidence="1">Secreted</location>
    </subcellularLocation>
</comment>
<feature type="signal peptide" evidence="14">
    <location>
        <begin position="1"/>
        <end position="19"/>
    </location>
</feature>
<dbReference type="EMBL" id="HM175836">
    <property type="protein sequence ID" value="ADU33341.1"/>
    <property type="molecule type" value="mRNA"/>
</dbReference>
<dbReference type="InterPro" id="IPR006626">
    <property type="entry name" value="PbH1"/>
</dbReference>
<dbReference type="EC" id="3.2.1.15" evidence="3"/>
<evidence type="ECO:0000256" key="14">
    <source>
        <dbReference type="SAM" id="SignalP"/>
    </source>
</evidence>
<dbReference type="SUPFAM" id="SSF51126">
    <property type="entry name" value="Pectin lyase-like"/>
    <property type="match status" value="1"/>
</dbReference>
<evidence type="ECO:0000256" key="8">
    <source>
        <dbReference type="ARBA" id="ARBA00023157"/>
    </source>
</evidence>
<evidence type="ECO:0000256" key="12">
    <source>
        <dbReference type="ARBA" id="ARBA00034074"/>
    </source>
</evidence>
<protein>
    <recommendedName>
        <fullName evidence="3">endo-polygalacturonase</fullName>
        <ecNumber evidence="3">3.2.1.15</ecNumber>
    </recommendedName>
</protein>
<reference evidence="15" key="2">
    <citation type="submission" date="2013-09" db="EMBL/GenBank/DDBJ databases">
        <authorList>
            <person name="Pauchet Y."/>
        </authorList>
    </citation>
    <scope>NUCLEOTIDE SEQUENCE</scope>
    <source>
        <tissue evidence="15">Midgut</tissue>
    </source>
</reference>
<keyword evidence="6" id="KW-0677">Repeat</keyword>
<keyword evidence="9" id="KW-0325">Glycoprotein</keyword>
<keyword evidence="10 13" id="KW-0326">Glycosidase</keyword>
<keyword evidence="11" id="KW-0961">Cell wall biogenesis/degradation</keyword>
<proteinExistence type="evidence at transcript level"/>
<dbReference type="PANTHER" id="PTHR31884:SF9">
    <property type="entry name" value="ENDOPOLYGALACTURONASE D-RELATED"/>
    <property type="match status" value="1"/>
</dbReference>
<organism evidence="15">
    <name type="scientific">Gastrophysa viridula</name>
    <name type="common">Green dock beetle</name>
    <name type="synonym">Chrysomela viridula</name>
    <dbReference type="NCBI Taxonomy" id="154015"/>
    <lineage>
        <taxon>Eukaryota</taxon>
        <taxon>Metazoa</taxon>
        <taxon>Ecdysozoa</taxon>
        <taxon>Arthropoda</taxon>
        <taxon>Hexapoda</taxon>
        <taxon>Insecta</taxon>
        <taxon>Pterygota</taxon>
        <taxon>Neoptera</taxon>
        <taxon>Endopterygota</taxon>
        <taxon>Coleoptera</taxon>
        <taxon>Polyphaga</taxon>
        <taxon>Cucujiformia</taxon>
        <taxon>Chrysomeloidea</taxon>
        <taxon>Chrysomelidae</taxon>
        <taxon>Chrysomelinae</taxon>
        <taxon>Chrysomelini</taxon>
        <taxon>Gastrophysa</taxon>
    </lineage>
</organism>
<dbReference type="InterPro" id="IPR050434">
    <property type="entry name" value="Glycosyl_hydrlase_28"/>
</dbReference>
<evidence type="ECO:0000256" key="13">
    <source>
        <dbReference type="RuleBase" id="RU361169"/>
    </source>
</evidence>
<evidence type="ECO:0000256" key="9">
    <source>
        <dbReference type="ARBA" id="ARBA00023180"/>
    </source>
</evidence>
<dbReference type="InterPro" id="IPR000743">
    <property type="entry name" value="Glyco_hydro_28"/>
</dbReference>
<dbReference type="GO" id="GO:0071555">
    <property type="term" value="P:cell wall organization"/>
    <property type="evidence" value="ECO:0007669"/>
    <property type="project" value="UniProtKB-KW"/>
</dbReference>
<keyword evidence="5 14" id="KW-0732">Signal</keyword>
<evidence type="ECO:0000256" key="7">
    <source>
        <dbReference type="ARBA" id="ARBA00022801"/>
    </source>
</evidence>
<reference evidence="15" key="1">
    <citation type="journal article" date="2010" name="PLoS ONE">
        <title>Diversity of beetle genes encoding novel plant cell wall degrading enzymes.</title>
        <authorList>
            <person name="Pauchet Y."/>
            <person name="Wilkinson P."/>
            <person name="Chauhan R."/>
            <person name="Ffrench-Constant R.H."/>
        </authorList>
    </citation>
    <scope>NUCLEOTIDE SEQUENCE</scope>
    <source>
        <tissue evidence="15">Midgut</tissue>
    </source>
</reference>
<dbReference type="GO" id="GO:0005576">
    <property type="term" value="C:extracellular region"/>
    <property type="evidence" value="ECO:0007669"/>
    <property type="project" value="UniProtKB-SubCell"/>
</dbReference>
<gene>
    <name evidence="15" type="primary">GH28Pect-4</name>
</gene>
<dbReference type="InterPro" id="IPR011050">
    <property type="entry name" value="Pectin_lyase_fold/virulence"/>
</dbReference>
<evidence type="ECO:0000256" key="3">
    <source>
        <dbReference type="ARBA" id="ARBA00012736"/>
    </source>
</evidence>
<evidence type="ECO:0000256" key="1">
    <source>
        <dbReference type="ARBA" id="ARBA00004613"/>
    </source>
</evidence>
<dbReference type="PANTHER" id="PTHR31884">
    <property type="entry name" value="POLYGALACTURONASE"/>
    <property type="match status" value="1"/>
</dbReference>
<evidence type="ECO:0000256" key="6">
    <source>
        <dbReference type="ARBA" id="ARBA00022737"/>
    </source>
</evidence>
<dbReference type="Gene3D" id="2.160.20.10">
    <property type="entry name" value="Single-stranded right-handed beta-helix, Pectin lyase-like"/>
    <property type="match status" value="1"/>
</dbReference>
<dbReference type="InterPro" id="IPR012334">
    <property type="entry name" value="Pectin_lyas_fold"/>
</dbReference>
<sequence length="368" mass="39909">MHCTAIVLIFGALVALVGSAPTHNCTIRKFSEVQSVINGCTDILVSNLTMPAGIVLELDLLNGTTMTFEGTTLFEYTPWSGPLIRVKGVDVTLQGQPGSVFDGQGPLYWDGKGDKGPKKPQFMKIEVFGRSIFKNIKLLNCPHHCVYIGKSDGLTITNWTIDNSAGDLHNFTGHNTDGFDISAAKNLIIENTAVINQDDCIAIRYGSNILVRNMYCSGGHGLSLSVGFNKTSYPENVVENVVIEDSLLVNSANGIHVKTHTDGYFGLIKNVTYRNIEMRGITNYGINVQQDYCDGRGTGTAKSNVPIDSLNIINVTGTAAKGSKLTGVYIFCAEGSCRNWTWDDVKITGAKIGDFCTFIPSGYECHKV</sequence>
<accession>E7CIX9</accession>